<evidence type="ECO:0000313" key="1">
    <source>
        <dbReference type="EMBL" id="MEQ2204906.1"/>
    </source>
</evidence>
<dbReference type="Proteomes" id="UP001434883">
    <property type="component" value="Unassembled WGS sequence"/>
</dbReference>
<reference evidence="1 2" key="1">
    <citation type="submission" date="2021-06" db="EMBL/GenBank/DDBJ databases">
        <authorList>
            <person name="Palmer J.M."/>
        </authorList>
    </citation>
    <scope>NUCLEOTIDE SEQUENCE [LARGE SCALE GENOMIC DNA]</scope>
    <source>
        <strain evidence="1 2">XC_2019</strain>
        <tissue evidence="1">Muscle</tissue>
    </source>
</reference>
<sequence length="168" mass="18780">MPLSDISLASDLWTSTLFLSPDCRLLPNPWICLPVSAAPCLTPFLCLVYQFKPSPLILSPVTISLALILFLSHDHWIPLTYWVTLNQGVSFTVSQILCDVILLSPAYSPEELKISTLTLPDSKKLLSALWSDPNSERDTPTDKQHQIIECLSIPYRLLLSGHQPCFAF</sequence>
<comment type="caution">
    <text evidence="1">The sequence shown here is derived from an EMBL/GenBank/DDBJ whole genome shotgun (WGS) entry which is preliminary data.</text>
</comment>
<protein>
    <submittedName>
        <fullName evidence="1">Uncharacterized protein</fullName>
    </submittedName>
</protein>
<keyword evidence="2" id="KW-1185">Reference proteome</keyword>
<proteinExistence type="predicted"/>
<evidence type="ECO:0000313" key="2">
    <source>
        <dbReference type="Proteomes" id="UP001434883"/>
    </source>
</evidence>
<gene>
    <name evidence="1" type="ORF">XENOCAPTIV_020794</name>
</gene>
<dbReference type="EMBL" id="JAHRIN010038114">
    <property type="protein sequence ID" value="MEQ2204906.1"/>
    <property type="molecule type" value="Genomic_DNA"/>
</dbReference>
<accession>A0ABV0RB46</accession>
<name>A0ABV0RB46_9TELE</name>
<organism evidence="1 2">
    <name type="scientific">Xenoophorus captivus</name>
    <dbReference type="NCBI Taxonomy" id="1517983"/>
    <lineage>
        <taxon>Eukaryota</taxon>
        <taxon>Metazoa</taxon>
        <taxon>Chordata</taxon>
        <taxon>Craniata</taxon>
        <taxon>Vertebrata</taxon>
        <taxon>Euteleostomi</taxon>
        <taxon>Actinopterygii</taxon>
        <taxon>Neopterygii</taxon>
        <taxon>Teleostei</taxon>
        <taxon>Neoteleostei</taxon>
        <taxon>Acanthomorphata</taxon>
        <taxon>Ovalentaria</taxon>
        <taxon>Atherinomorphae</taxon>
        <taxon>Cyprinodontiformes</taxon>
        <taxon>Goodeidae</taxon>
        <taxon>Xenoophorus</taxon>
    </lineage>
</organism>